<evidence type="ECO:0000256" key="1">
    <source>
        <dbReference type="SAM" id="SignalP"/>
    </source>
</evidence>
<reference evidence="2" key="1">
    <citation type="submission" date="2020-11" db="EMBL/GenBank/DDBJ databases">
        <authorList>
            <person name="Whiteford S."/>
        </authorList>
    </citation>
    <scope>NUCLEOTIDE SEQUENCE</scope>
</reference>
<gene>
    <name evidence="2" type="ORF">PLXY2_LOCUS9313</name>
</gene>
<evidence type="ECO:0000313" key="3">
    <source>
        <dbReference type="Proteomes" id="UP000653454"/>
    </source>
</evidence>
<dbReference type="Proteomes" id="UP000653454">
    <property type="component" value="Unassembled WGS sequence"/>
</dbReference>
<keyword evidence="3" id="KW-1185">Reference proteome</keyword>
<evidence type="ECO:0000313" key="2">
    <source>
        <dbReference type="EMBL" id="CAG9128890.1"/>
    </source>
</evidence>
<feature type="chain" id="PRO_5035723843" evidence="1">
    <location>
        <begin position="21"/>
        <end position="233"/>
    </location>
</feature>
<comment type="caution">
    <text evidence="2">The sequence shown here is derived from an EMBL/GenBank/DDBJ whole genome shotgun (WGS) entry which is preliminary data.</text>
</comment>
<protein>
    <submittedName>
        <fullName evidence="2">(diamondback moth) hypothetical protein</fullName>
    </submittedName>
</protein>
<name>A0A8S4FMI5_PLUXY</name>
<sequence>MKSQFFVTFALLALAAVTRADDNVCDADDSGVERPCLDLDIDCIREYFLEHADCKAVDKARDTAIYDLDYVSVNMPLFNVSYEAYENTVIYVDADIVEFTVNDNKKLAVLTVEFESVTMNSNNATWRYFQTGKEPRDILTETLVVFPSVSMNIYISTETWDLAGKRPFTYVNADPLLEIEGECLDYEDEVLTPFFKEFFENLDDAAVEAWRYLGTPVGLQYVQENICDFGVEY</sequence>
<keyword evidence="1" id="KW-0732">Signal</keyword>
<accession>A0A8S4FMI5</accession>
<proteinExistence type="predicted"/>
<dbReference type="EMBL" id="CAJHNJ030000036">
    <property type="protein sequence ID" value="CAG9128890.1"/>
    <property type="molecule type" value="Genomic_DNA"/>
</dbReference>
<feature type="signal peptide" evidence="1">
    <location>
        <begin position="1"/>
        <end position="20"/>
    </location>
</feature>
<dbReference type="AlphaFoldDB" id="A0A8S4FMI5"/>
<organism evidence="2 3">
    <name type="scientific">Plutella xylostella</name>
    <name type="common">Diamondback moth</name>
    <name type="synonym">Plutella maculipennis</name>
    <dbReference type="NCBI Taxonomy" id="51655"/>
    <lineage>
        <taxon>Eukaryota</taxon>
        <taxon>Metazoa</taxon>
        <taxon>Ecdysozoa</taxon>
        <taxon>Arthropoda</taxon>
        <taxon>Hexapoda</taxon>
        <taxon>Insecta</taxon>
        <taxon>Pterygota</taxon>
        <taxon>Neoptera</taxon>
        <taxon>Endopterygota</taxon>
        <taxon>Lepidoptera</taxon>
        <taxon>Glossata</taxon>
        <taxon>Ditrysia</taxon>
        <taxon>Yponomeutoidea</taxon>
        <taxon>Plutellidae</taxon>
        <taxon>Plutella</taxon>
    </lineage>
</organism>